<sequence length="388" mass="41255">MNVHHMQEQRAAKIAEMKAAVNNPEAFDKLEGEVRALDKQIKQAATLAEFERQAEAQPDASQERELRNYSVAKALTEALNGKLSGVEAEMHAELSKGRESRGIMIPTSVLLETRDQTVGTPSAGGYTVATNLGGLIERLRPTLAVQGMGATVLSGLTGNLDLPRLLTGPTAYWVAEDGNTTESASTFDKVSMSPKTVSGEMQLSRRLMLQNAVALESVLRSDLGFVLAQALDKAAIAGTGASNQPTGILTAIAEDATAETAISDIAADLIAALEIDDVMGTGAFLTNATVMKAVRKVKEGGTNRVIPASEIFHQKPVNVSNNVPAVLTENPIIYGAWNNLVVGYWSGVDILLNPYHSDVASKGGVKLHAFLDADIAIRHAEAFAWKAI</sequence>
<dbReference type="InterPro" id="IPR024455">
    <property type="entry name" value="Phage_capsid"/>
</dbReference>
<evidence type="ECO:0000313" key="3">
    <source>
        <dbReference type="EMBL" id="MQX09228.1"/>
    </source>
</evidence>
<protein>
    <submittedName>
        <fullName evidence="3">Phage major capsid protein</fullName>
    </submittedName>
</protein>
<evidence type="ECO:0000259" key="2">
    <source>
        <dbReference type="Pfam" id="PF05065"/>
    </source>
</evidence>
<dbReference type="NCBIfam" id="TIGR01554">
    <property type="entry name" value="major_cap_HK97"/>
    <property type="match status" value="1"/>
</dbReference>
<dbReference type="SUPFAM" id="SSF56563">
    <property type="entry name" value="Major capsid protein gp5"/>
    <property type="match status" value="1"/>
</dbReference>
<dbReference type="Pfam" id="PF05065">
    <property type="entry name" value="Phage_capsid"/>
    <property type="match status" value="1"/>
</dbReference>
<dbReference type="EMBL" id="WISZ01000109">
    <property type="protein sequence ID" value="MQX09228.1"/>
    <property type="molecule type" value="Genomic_DNA"/>
</dbReference>
<dbReference type="InterPro" id="IPR054612">
    <property type="entry name" value="Phage_capsid-like_C"/>
</dbReference>
<organism evidence="3 4">
    <name type="scientific">Rhizobium fredii</name>
    <name type="common">Sinorhizobium fredii</name>
    <dbReference type="NCBI Taxonomy" id="380"/>
    <lineage>
        <taxon>Bacteria</taxon>
        <taxon>Pseudomonadati</taxon>
        <taxon>Pseudomonadota</taxon>
        <taxon>Alphaproteobacteria</taxon>
        <taxon>Hyphomicrobiales</taxon>
        <taxon>Rhizobiaceae</taxon>
        <taxon>Sinorhizobium/Ensifer group</taxon>
        <taxon>Sinorhizobium</taxon>
    </lineage>
</organism>
<dbReference type="Proteomes" id="UP000466694">
    <property type="component" value="Unassembled WGS sequence"/>
</dbReference>
<gene>
    <name evidence="3" type="ORF">GHK48_13315</name>
</gene>
<name>A0A844AAX6_RHIFR</name>
<evidence type="ECO:0000313" key="4">
    <source>
        <dbReference type="Proteomes" id="UP000466694"/>
    </source>
</evidence>
<feature type="domain" description="Phage capsid-like C-terminal" evidence="2">
    <location>
        <begin position="124"/>
        <end position="384"/>
    </location>
</feature>
<dbReference type="AlphaFoldDB" id="A0A844AAX6"/>
<reference evidence="3 4" key="1">
    <citation type="journal article" date="2013" name="Genome Biol.">
        <title>Comparative genomics of the core and accessory genomes of 48 Sinorhizobium strains comprising five genospecies.</title>
        <authorList>
            <person name="Sugawara M."/>
            <person name="Epstein B."/>
            <person name="Badgley B.D."/>
            <person name="Unno T."/>
            <person name="Xu L."/>
            <person name="Reese J."/>
            <person name="Gyaneshwar P."/>
            <person name="Denny R."/>
            <person name="Mudge J."/>
            <person name="Bharti A.K."/>
            <person name="Farmer A.D."/>
            <person name="May G.D."/>
            <person name="Woodward J.E."/>
            <person name="Medigue C."/>
            <person name="Vallenet D."/>
            <person name="Lajus A."/>
            <person name="Rouy Z."/>
            <person name="Martinez-Vaz B."/>
            <person name="Tiffin P."/>
            <person name="Young N.D."/>
            <person name="Sadowsky M.J."/>
        </authorList>
    </citation>
    <scope>NUCLEOTIDE SEQUENCE [LARGE SCALE GENOMIC DNA]</scope>
    <source>
        <strain evidence="3 4">USDA205</strain>
    </source>
</reference>
<accession>A0A844AAX6</accession>
<dbReference type="RefSeq" id="WP_141322021.1">
    <property type="nucleotide sequence ID" value="NZ_BJNI01000006.1"/>
</dbReference>
<proteinExistence type="predicted"/>
<evidence type="ECO:0000256" key="1">
    <source>
        <dbReference type="ARBA" id="ARBA00004328"/>
    </source>
</evidence>
<dbReference type="Gene3D" id="3.30.2400.10">
    <property type="entry name" value="Major capsid protein gp5"/>
    <property type="match status" value="1"/>
</dbReference>
<comment type="caution">
    <text evidence="3">The sequence shown here is derived from an EMBL/GenBank/DDBJ whole genome shotgun (WGS) entry which is preliminary data.</text>
</comment>
<comment type="subcellular location">
    <subcellularLocation>
        <location evidence="1">Virion</location>
    </subcellularLocation>
</comment>